<dbReference type="RefSeq" id="WP_419184882.1">
    <property type="nucleotide sequence ID" value="NZ_CAWLUU010000158.1"/>
</dbReference>
<evidence type="ECO:0000313" key="2">
    <source>
        <dbReference type="EMBL" id="CDH05223.1"/>
    </source>
</evidence>
<sequence>MANLMHTTQQIIAYIWARWQVAFTVAGVTKWLHRQGVSYKKPMGTPHKFDMDKQQQFIESSRMPTRSVKHFIIFFMSPYPKKDRN</sequence>
<name>A0A077P3M9_XENBV</name>
<organism evidence="2 3">
    <name type="scientific">Xenorhabdus bovienii str. oregonense</name>
    <dbReference type="NCBI Taxonomy" id="1398202"/>
    <lineage>
        <taxon>Bacteria</taxon>
        <taxon>Pseudomonadati</taxon>
        <taxon>Pseudomonadota</taxon>
        <taxon>Gammaproteobacteria</taxon>
        <taxon>Enterobacterales</taxon>
        <taxon>Morganellaceae</taxon>
        <taxon>Xenorhabdus</taxon>
    </lineage>
</organism>
<evidence type="ECO:0000313" key="3">
    <source>
        <dbReference type="Proteomes" id="UP000028483"/>
    </source>
</evidence>
<dbReference type="EMBL" id="CBSX010000091">
    <property type="protein sequence ID" value="CDH05223.1"/>
    <property type="molecule type" value="Genomic_DNA"/>
</dbReference>
<gene>
    <name evidence="2" type="ORF">XBO1_1800008</name>
</gene>
<dbReference type="AlphaFoldDB" id="A0A077P3M9"/>
<evidence type="ECO:0000259" key="1">
    <source>
        <dbReference type="Pfam" id="PF13592"/>
    </source>
</evidence>
<dbReference type="Proteomes" id="UP000028483">
    <property type="component" value="Unassembled WGS sequence"/>
</dbReference>
<protein>
    <submittedName>
        <fullName evidence="2">Transposase</fullName>
    </submittedName>
</protein>
<comment type="caution">
    <text evidence="2">The sequence shown here is derived from an EMBL/GenBank/DDBJ whole genome shotgun (WGS) entry which is preliminary data.</text>
</comment>
<accession>A0A077P3M9</accession>
<dbReference type="Pfam" id="PF13592">
    <property type="entry name" value="HTH_33"/>
    <property type="match status" value="1"/>
</dbReference>
<feature type="domain" description="Winged helix-turn helix" evidence="1">
    <location>
        <begin position="4"/>
        <end position="59"/>
    </location>
</feature>
<dbReference type="HOGENOM" id="CLU_2511894_0_0_6"/>
<proteinExistence type="predicted"/>
<reference evidence="2" key="1">
    <citation type="submission" date="2013-07" db="EMBL/GenBank/DDBJ databases">
        <title>Sub-species coevolution in mutualistic symbiosis.</title>
        <authorList>
            <person name="Murfin K."/>
            <person name="Klassen J."/>
            <person name="Lee M."/>
            <person name="Forst S."/>
            <person name="Stock P."/>
            <person name="Goodrich-Blair H."/>
        </authorList>
    </citation>
    <scope>NUCLEOTIDE SEQUENCE [LARGE SCALE GENOMIC DNA]</scope>
    <source>
        <strain evidence="2">Oregonense</strain>
    </source>
</reference>
<dbReference type="InterPro" id="IPR025959">
    <property type="entry name" value="Winged_HTH_dom"/>
</dbReference>